<reference evidence="2" key="1">
    <citation type="submission" date="2023-06" db="EMBL/GenBank/DDBJ databases">
        <title>Identification and characterization of horizontal gene transfer across gut microbiota members of farm animals based on homology search.</title>
        <authorList>
            <person name="Schwarzerova J."/>
            <person name="Nykrynova M."/>
            <person name="Jureckova K."/>
            <person name="Cejkova D."/>
            <person name="Rychlik I."/>
        </authorList>
    </citation>
    <scope>NUCLEOTIDE SEQUENCE</scope>
    <source>
        <strain evidence="2">ET39</strain>
    </source>
</reference>
<accession>A0ABT7UDE2</accession>
<feature type="transmembrane region" description="Helical" evidence="1">
    <location>
        <begin position="192"/>
        <end position="212"/>
    </location>
</feature>
<evidence type="ECO:0000313" key="3">
    <source>
        <dbReference type="Proteomes" id="UP001529340"/>
    </source>
</evidence>
<comment type="caution">
    <text evidence="2">The sequence shown here is derived from an EMBL/GenBank/DDBJ whole genome shotgun (WGS) entry which is preliminary data.</text>
</comment>
<proteinExistence type="predicted"/>
<gene>
    <name evidence="2" type="ORF">QUV96_08335</name>
</gene>
<organism evidence="2 3">
    <name type="scientific">Amedibacillus dolichus</name>
    <dbReference type="NCBI Taxonomy" id="31971"/>
    <lineage>
        <taxon>Bacteria</taxon>
        <taxon>Bacillati</taxon>
        <taxon>Bacillota</taxon>
        <taxon>Erysipelotrichia</taxon>
        <taxon>Erysipelotrichales</taxon>
        <taxon>Erysipelotrichaceae</taxon>
        <taxon>Amedibacillus</taxon>
    </lineage>
</organism>
<feature type="transmembrane region" description="Helical" evidence="1">
    <location>
        <begin position="50"/>
        <end position="69"/>
    </location>
</feature>
<evidence type="ECO:0000313" key="2">
    <source>
        <dbReference type="EMBL" id="MDM8157643.1"/>
    </source>
</evidence>
<dbReference type="EMBL" id="JAUDCG010000037">
    <property type="protein sequence ID" value="MDM8157643.1"/>
    <property type="molecule type" value="Genomic_DNA"/>
</dbReference>
<feature type="transmembrane region" description="Helical" evidence="1">
    <location>
        <begin position="20"/>
        <end position="38"/>
    </location>
</feature>
<reference evidence="2" key="2">
    <citation type="submission" date="2023-06" db="EMBL/GenBank/DDBJ databases">
        <authorList>
            <person name="Zeman M."/>
            <person name="Kubasova T."/>
            <person name="Jahodarova E."/>
            <person name="Nykrynova M."/>
            <person name="Rychlik I."/>
        </authorList>
    </citation>
    <scope>NUCLEOTIDE SEQUENCE</scope>
    <source>
        <strain evidence="2">ET39</strain>
    </source>
</reference>
<sequence length="506" mass="58721">MNLSFLKWLIFTFRQNRRYLLVALCGFCIVIPLCFVSAGGASESLRELQLIFATAFSVLMAIYLFRFLYQRGAATLTFAMPISRRRLFVYHWLCGYLLVLFLTTYYTWVCSGWNAYRMVTDLVVSLFFQSVIYAITVFFVSRCRRTLDAVLIGYGWIILLALLQVSFEMFISSRSAYLIEAYNYYGITSDSLSYYLTLVSLPHLGSYLYYSLMMNFGPISIYVPIMLWWTLIAVAATGLTLWRFPRLVSEECGVYTRSYFVYPFGILILTLSLLNCIQWNEWTPFFFVMIFLIYAALYFVYKRSVRFTAHMLIGFVLLTTFEVAASMLFITTNGFGYVQEIHREDSFDTLMISLPLEEFATNISEENNQLIEQVLANNSMELTEGSRVNTLTIWVPNDSALLEDLQRIQGELMEEADQANDDYAMQITYQYIVNEQNEQYFDYIGNRETMNRHLHDLLVLLLEPSDQFDLGYTVYTYTISDETVIHTDGDAEITEEAYPKEGEADV</sequence>
<name>A0ABT7UDE2_9FIRM</name>
<evidence type="ECO:0000256" key="1">
    <source>
        <dbReference type="SAM" id="Phobius"/>
    </source>
</evidence>
<keyword evidence="1" id="KW-0472">Membrane</keyword>
<keyword evidence="3" id="KW-1185">Reference proteome</keyword>
<feature type="transmembrane region" description="Helical" evidence="1">
    <location>
        <begin position="219"/>
        <end position="239"/>
    </location>
</feature>
<dbReference type="Proteomes" id="UP001529340">
    <property type="component" value="Unassembled WGS sequence"/>
</dbReference>
<feature type="transmembrane region" description="Helical" evidence="1">
    <location>
        <begin position="284"/>
        <end position="301"/>
    </location>
</feature>
<protein>
    <submittedName>
        <fullName evidence="2">Uncharacterized protein</fullName>
    </submittedName>
</protein>
<feature type="transmembrane region" description="Helical" evidence="1">
    <location>
        <begin position="89"/>
        <end position="109"/>
    </location>
</feature>
<feature type="transmembrane region" description="Helical" evidence="1">
    <location>
        <begin position="151"/>
        <end position="172"/>
    </location>
</feature>
<keyword evidence="1" id="KW-0812">Transmembrane</keyword>
<feature type="transmembrane region" description="Helical" evidence="1">
    <location>
        <begin position="307"/>
        <end position="330"/>
    </location>
</feature>
<feature type="transmembrane region" description="Helical" evidence="1">
    <location>
        <begin position="259"/>
        <end position="277"/>
    </location>
</feature>
<dbReference type="RefSeq" id="WP_289608088.1">
    <property type="nucleotide sequence ID" value="NZ_JAUDCG010000037.1"/>
</dbReference>
<feature type="transmembrane region" description="Helical" evidence="1">
    <location>
        <begin position="115"/>
        <end position="139"/>
    </location>
</feature>
<keyword evidence="1" id="KW-1133">Transmembrane helix</keyword>